<dbReference type="AlphaFoldDB" id="A0A418WAW5"/>
<evidence type="ECO:0000313" key="3">
    <source>
        <dbReference type="Proteomes" id="UP000284605"/>
    </source>
</evidence>
<evidence type="ECO:0000259" key="1">
    <source>
        <dbReference type="Pfam" id="PF18013"/>
    </source>
</evidence>
<reference evidence="2 3" key="1">
    <citation type="submission" date="2018-09" db="EMBL/GenBank/DDBJ databases">
        <authorList>
            <person name="Zhu H."/>
        </authorList>
    </citation>
    <scope>NUCLEOTIDE SEQUENCE [LARGE SCALE GENOMIC DNA]</scope>
    <source>
        <strain evidence="2 3">K1W22B-8</strain>
    </source>
</reference>
<proteinExistence type="predicted"/>
<feature type="domain" description="Phage tail lysozyme" evidence="1">
    <location>
        <begin position="4"/>
        <end position="132"/>
    </location>
</feature>
<organism evidence="2 3">
    <name type="scientific">Oleomonas cavernae</name>
    <dbReference type="NCBI Taxonomy" id="2320859"/>
    <lineage>
        <taxon>Bacteria</taxon>
        <taxon>Pseudomonadati</taxon>
        <taxon>Pseudomonadota</taxon>
        <taxon>Alphaproteobacteria</taxon>
        <taxon>Acetobacterales</taxon>
        <taxon>Acetobacteraceae</taxon>
        <taxon>Oleomonas</taxon>
    </lineage>
</organism>
<name>A0A418WAW5_9PROT</name>
<protein>
    <recommendedName>
        <fullName evidence="1">Phage tail lysozyme domain-containing protein</fullName>
    </recommendedName>
</protein>
<keyword evidence="3" id="KW-1185">Reference proteome</keyword>
<evidence type="ECO:0000313" key="2">
    <source>
        <dbReference type="EMBL" id="RJF87181.1"/>
    </source>
</evidence>
<dbReference type="Gene3D" id="1.10.530.10">
    <property type="match status" value="1"/>
</dbReference>
<comment type="caution">
    <text evidence="2">The sequence shown here is derived from an EMBL/GenBank/DDBJ whole genome shotgun (WGS) entry which is preliminary data.</text>
</comment>
<dbReference type="EMBL" id="QYUK01000011">
    <property type="protein sequence ID" value="RJF87181.1"/>
    <property type="molecule type" value="Genomic_DNA"/>
</dbReference>
<accession>A0A418WAW5</accession>
<sequence length="138" mass="15399">MHNLMADFELNQVQAAGVLGNIGHECNGFRNLHEIGQPEGKGGYGWAQWTGPRRKSFFAWCDKNALDWKTDFANYGYLKHELVHEYKSTISAVLKTKALGDAVAAFEKNFEKAGTPNYKSREAWGQEALDAFNAAAKD</sequence>
<gene>
    <name evidence="2" type="ORF">D3874_09200</name>
</gene>
<dbReference type="Pfam" id="PF18013">
    <property type="entry name" value="Phage_lysozyme2"/>
    <property type="match status" value="1"/>
</dbReference>
<dbReference type="Proteomes" id="UP000284605">
    <property type="component" value="Unassembled WGS sequence"/>
</dbReference>
<dbReference type="InterPro" id="IPR041219">
    <property type="entry name" value="Phage_lysozyme2"/>
</dbReference>